<evidence type="ECO:0000256" key="2">
    <source>
        <dbReference type="SAM" id="Phobius"/>
    </source>
</evidence>
<feature type="chain" id="PRO_5046348321" evidence="3">
    <location>
        <begin position="36"/>
        <end position="462"/>
    </location>
</feature>
<comment type="caution">
    <text evidence="6">The sequence shown here is derived from an EMBL/GenBank/DDBJ whole genome shotgun (WGS) entry which is preliminary data.</text>
</comment>
<feature type="region of interest" description="Disordered" evidence="1">
    <location>
        <begin position="392"/>
        <end position="426"/>
    </location>
</feature>
<sequence>MFTVRRRAATRLAAAALASGLVAVGAITGAGTAFADQTPQAGGAAGTLGGLVAKGTAHVQGEGQVEAGLFDMTIDGGGDLTTYCIDIHHPTSPGETYQESPWSGTSLATNPDAGKIRWILQNSYPQVDDLSKLASEAGVPHLTKDEAAAGTQVAIWRYSDHVKVTADDANAEKLSEWLSQQKQDLAEPSASLTVSPPSVSGKAGTEIGPVTVHTNATSAQLSLGAGAPAGVKLVDKSGHAITDAANGTQVYFDVPAGTAPGSAGLSVQATTTVPIGRAFIGVGRSVGKQTQILAGSSASTVAAQATASWAKQGAIPAVSAMVDCAKSGVDVTATDQGDDAFTFSLAGKTYTIQPGKSQTITVPVKEGQAYSITISGPNGFKKTFSGVLDCKNTGGGSTPSPVPSSSTTSSTTGGSTGGSSGGLAETGSSSATPIIGGMAVVLVVVGGGTVFFLRKRKGGGAA</sequence>
<proteinExistence type="predicted"/>
<dbReference type="Pfam" id="PF05506">
    <property type="entry name" value="PLipase_C_C"/>
    <property type="match status" value="1"/>
</dbReference>
<evidence type="ECO:0000259" key="4">
    <source>
        <dbReference type="Pfam" id="PF05506"/>
    </source>
</evidence>
<dbReference type="EMBL" id="JAINVZ010000010">
    <property type="protein sequence ID" value="MBY8886505.1"/>
    <property type="molecule type" value="Genomic_DNA"/>
</dbReference>
<evidence type="ECO:0000313" key="7">
    <source>
        <dbReference type="Proteomes" id="UP001198565"/>
    </source>
</evidence>
<reference evidence="6 7" key="1">
    <citation type="submission" date="2021-08" db="EMBL/GenBank/DDBJ databases">
        <title>Streptomyces sp. PTM05 isolated from lichen.</title>
        <authorList>
            <person name="Somphong A."/>
            <person name="Phongsopitanun W."/>
            <person name="Tanasupawat S."/>
        </authorList>
    </citation>
    <scope>NUCLEOTIDE SEQUENCE [LARGE SCALE GENOMIC DNA]</scope>
    <source>
        <strain evidence="6 7">Ptm05</strain>
    </source>
</reference>
<evidence type="ECO:0000259" key="5">
    <source>
        <dbReference type="Pfam" id="PF08341"/>
    </source>
</evidence>
<keyword evidence="7" id="KW-1185">Reference proteome</keyword>
<accession>A0ABS7QTI8</accession>
<dbReference type="Proteomes" id="UP001198565">
    <property type="component" value="Unassembled WGS sequence"/>
</dbReference>
<dbReference type="InterPro" id="IPR008475">
    <property type="entry name" value="PLipase_C_C"/>
</dbReference>
<keyword evidence="2" id="KW-0472">Membrane</keyword>
<evidence type="ECO:0000256" key="3">
    <source>
        <dbReference type="SAM" id="SignalP"/>
    </source>
</evidence>
<evidence type="ECO:0000313" key="6">
    <source>
        <dbReference type="EMBL" id="MBY8886505.1"/>
    </source>
</evidence>
<gene>
    <name evidence="6" type="ORF">K7472_16765</name>
</gene>
<dbReference type="Pfam" id="PF08341">
    <property type="entry name" value="TED"/>
    <property type="match status" value="1"/>
</dbReference>
<keyword evidence="2" id="KW-0812">Transmembrane</keyword>
<evidence type="ECO:0000256" key="1">
    <source>
        <dbReference type="SAM" id="MobiDB-lite"/>
    </source>
</evidence>
<dbReference type="Gene3D" id="1.10.150.480">
    <property type="match status" value="1"/>
</dbReference>
<feature type="transmembrane region" description="Helical" evidence="2">
    <location>
        <begin position="434"/>
        <end position="453"/>
    </location>
</feature>
<dbReference type="NCBIfam" id="TIGR03934">
    <property type="entry name" value="TQXA_dom"/>
    <property type="match status" value="1"/>
</dbReference>
<feature type="domain" description="Thioester" evidence="5">
    <location>
        <begin position="82"/>
        <end position="183"/>
    </location>
</feature>
<dbReference type="RefSeq" id="WP_222978752.1">
    <property type="nucleotide sequence ID" value="NZ_JAINVZ010000010.1"/>
</dbReference>
<dbReference type="InterPro" id="IPR023849">
    <property type="entry name" value="TQXA_dom"/>
</dbReference>
<dbReference type="NCBIfam" id="NF041528">
    <property type="entry name" value="strep_LAETG"/>
    <property type="match status" value="1"/>
</dbReference>
<dbReference type="NCBIfam" id="TIGR01167">
    <property type="entry name" value="LPXTG_anchor"/>
    <property type="match status" value="1"/>
</dbReference>
<keyword evidence="3" id="KW-0732">Signal</keyword>
<organism evidence="6 7">
    <name type="scientific">Streptantibioticus parmotrematis</name>
    <dbReference type="NCBI Taxonomy" id="2873249"/>
    <lineage>
        <taxon>Bacteria</taxon>
        <taxon>Bacillati</taxon>
        <taxon>Actinomycetota</taxon>
        <taxon>Actinomycetes</taxon>
        <taxon>Kitasatosporales</taxon>
        <taxon>Streptomycetaceae</taxon>
        <taxon>Streptantibioticus</taxon>
    </lineage>
</organism>
<protein>
    <submittedName>
        <fullName evidence="6">Cys-Gln thioester bond-forming surface protein</fullName>
    </submittedName>
</protein>
<dbReference type="InterPro" id="IPR013552">
    <property type="entry name" value="Thioester_dom"/>
</dbReference>
<keyword evidence="2" id="KW-1133">Transmembrane helix</keyword>
<feature type="domain" description="Bacterial phospholipase C C-terminal" evidence="4">
    <location>
        <begin position="316"/>
        <end position="386"/>
    </location>
</feature>
<feature type="signal peptide" evidence="3">
    <location>
        <begin position="1"/>
        <end position="35"/>
    </location>
</feature>
<feature type="compositionally biased region" description="Low complexity" evidence="1">
    <location>
        <begin position="403"/>
        <end position="413"/>
    </location>
</feature>
<name>A0ABS7QTI8_9ACTN</name>